<keyword evidence="6 8" id="KW-0067">ATP-binding</keyword>
<dbReference type="Pfam" id="PF04262">
    <property type="entry name" value="Glu_cys_ligase"/>
    <property type="match status" value="1"/>
</dbReference>
<dbReference type="GO" id="GO:0004357">
    <property type="term" value="F:glutamate-cysteine ligase activity"/>
    <property type="evidence" value="ECO:0007669"/>
    <property type="project" value="UniProtKB-EC"/>
</dbReference>
<keyword evidence="4 8" id="KW-0317">Glutathione biosynthesis</keyword>
<evidence type="ECO:0000259" key="10">
    <source>
        <dbReference type="Pfam" id="PF04262"/>
    </source>
</evidence>
<name>A0ABT3ZTE0_9BURK</name>
<dbReference type="Gene3D" id="3.30.590.20">
    <property type="match status" value="1"/>
</dbReference>
<evidence type="ECO:0000256" key="1">
    <source>
        <dbReference type="ARBA" id="ARBA00005006"/>
    </source>
</evidence>
<comment type="caution">
    <text evidence="11">The sequence shown here is derived from an EMBL/GenBank/DDBJ whole genome shotgun (WGS) entry which is preliminary data.</text>
</comment>
<keyword evidence="12" id="KW-1185">Reference proteome</keyword>
<dbReference type="HAMAP" id="MF_00578">
    <property type="entry name" value="Glu_cys_ligase"/>
    <property type="match status" value="1"/>
</dbReference>
<keyword evidence="5 8" id="KW-0547">Nucleotide-binding</keyword>
<evidence type="ECO:0000256" key="9">
    <source>
        <dbReference type="RuleBase" id="RU004391"/>
    </source>
</evidence>
<dbReference type="EC" id="6.3.2.2" evidence="8"/>
<dbReference type="RefSeq" id="WP_267849094.1">
    <property type="nucleotide sequence ID" value="NZ_JAPMXC010000010.1"/>
</dbReference>
<dbReference type="PANTHER" id="PTHR38761">
    <property type="entry name" value="GLUTAMATE--CYSTEINE LIGASE"/>
    <property type="match status" value="1"/>
</dbReference>
<proteinExistence type="inferred from homology"/>
<comment type="similarity">
    <text evidence="2 8">Belongs to the glutamate--cysteine ligase type 1 family. Type 1 subfamily.</text>
</comment>
<evidence type="ECO:0000256" key="2">
    <source>
        <dbReference type="ARBA" id="ARBA00008772"/>
    </source>
</evidence>
<reference evidence="11" key="1">
    <citation type="submission" date="2022-11" db="EMBL/GenBank/DDBJ databases">
        <title>Robbsia betulipollinis sp. nov., isolated from pollen of birch (Betula pendula).</title>
        <authorList>
            <person name="Shi H."/>
            <person name="Ambika Manirajan B."/>
            <person name="Ratering S."/>
            <person name="Geissler-Plaum R."/>
            <person name="Schnell S."/>
        </authorList>
    </citation>
    <scope>NUCLEOTIDE SEQUENCE</scope>
    <source>
        <strain evidence="11">Bb-Pol-6</strain>
    </source>
</reference>
<organism evidence="11 12">
    <name type="scientific">Robbsia betulipollinis</name>
    <dbReference type="NCBI Taxonomy" id="2981849"/>
    <lineage>
        <taxon>Bacteria</taxon>
        <taxon>Pseudomonadati</taxon>
        <taxon>Pseudomonadota</taxon>
        <taxon>Betaproteobacteria</taxon>
        <taxon>Burkholderiales</taxon>
        <taxon>Burkholderiaceae</taxon>
        <taxon>Robbsia</taxon>
    </lineage>
</organism>
<dbReference type="EMBL" id="JAPMXC010000010">
    <property type="protein sequence ID" value="MCY0389195.1"/>
    <property type="molecule type" value="Genomic_DNA"/>
</dbReference>
<sequence length="551" mass="59509">MKTTTSTKAAGGFARRLELLRQAAKNGWLAKGKRGIEKESLRVTQQGTLADSAHPSALGAALTHPELTTDYSESLLEFITPPVADPVVAVEALQVLHAFVHRRIGDELLWDVSMPGHLPPDPQIPIAQYGSSNQGRFKHVYRHGLSLRYGRKMQCIAGIHYNFSLHEDIWPLLHGPSSPDDRQHAAAPDDIQSASYMALIRNYRRFSWLLLYLFGASPALDRSFFGAGASGAADAGEEGSGNAGPNGLQALGEDTLYLPHATSLRMSDLGYHNRAASGSGRPDLRSLRAYLAGLADAVRTPHAPYEALGTHRDGKWVQLNGNLLQIENELYATIRPKRVGEAGERVLQGLTKRGIQYVEVRCLDIDPFEPAGIGATTVRFLDAFLTMCVLEDSPADAALQAEADANFLLVAKSGRQPGKMLECEGQPIALHAWAEMLLERIEAAARVLDESSGMTGHTAAVAAQRAKLADPSSLPSARALADIVASGSFAAFGLRQSRAHAAHFLAAPLAAADEARLLAESAESIARQRKIEARDDIDFDAFMARHDSGRE</sequence>
<evidence type="ECO:0000256" key="7">
    <source>
        <dbReference type="ARBA" id="ARBA00048819"/>
    </source>
</evidence>
<keyword evidence="3 8" id="KW-0436">Ligase</keyword>
<evidence type="ECO:0000313" key="11">
    <source>
        <dbReference type="EMBL" id="MCY0389195.1"/>
    </source>
</evidence>
<evidence type="ECO:0000256" key="4">
    <source>
        <dbReference type="ARBA" id="ARBA00022684"/>
    </source>
</evidence>
<dbReference type="PANTHER" id="PTHR38761:SF1">
    <property type="entry name" value="GLUTAMATE--CYSTEINE LIGASE"/>
    <property type="match status" value="1"/>
</dbReference>
<evidence type="ECO:0000313" key="12">
    <source>
        <dbReference type="Proteomes" id="UP001082899"/>
    </source>
</evidence>
<evidence type="ECO:0000256" key="5">
    <source>
        <dbReference type="ARBA" id="ARBA00022741"/>
    </source>
</evidence>
<gene>
    <name evidence="8 11" type="primary">gshA</name>
    <name evidence="11" type="ORF">OVY01_18780</name>
</gene>
<dbReference type="Proteomes" id="UP001082899">
    <property type="component" value="Unassembled WGS sequence"/>
</dbReference>
<evidence type="ECO:0000256" key="3">
    <source>
        <dbReference type="ARBA" id="ARBA00022598"/>
    </source>
</evidence>
<dbReference type="InterPro" id="IPR007370">
    <property type="entry name" value="Glu_cys_ligase"/>
</dbReference>
<accession>A0ABT3ZTE0</accession>
<protein>
    <recommendedName>
        <fullName evidence="8">Glutamate--cysteine ligase</fullName>
        <ecNumber evidence="8">6.3.2.2</ecNumber>
    </recommendedName>
    <alternativeName>
        <fullName evidence="8">Gamma-ECS</fullName>
        <shortName evidence="8">GCS</shortName>
    </alternativeName>
    <alternativeName>
        <fullName evidence="8">Gamma-glutamylcysteine synthetase</fullName>
    </alternativeName>
</protein>
<dbReference type="NCBIfam" id="TIGR01434">
    <property type="entry name" value="glu_cys_ligase"/>
    <property type="match status" value="1"/>
</dbReference>
<comment type="catalytic activity">
    <reaction evidence="7 8 9">
        <text>L-cysteine + L-glutamate + ATP = gamma-L-glutamyl-L-cysteine + ADP + phosphate + H(+)</text>
        <dbReference type="Rhea" id="RHEA:13285"/>
        <dbReference type="ChEBI" id="CHEBI:15378"/>
        <dbReference type="ChEBI" id="CHEBI:29985"/>
        <dbReference type="ChEBI" id="CHEBI:30616"/>
        <dbReference type="ChEBI" id="CHEBI:35235"/>
        <dbReference type="ChEBI" id="CHEBI:43474"/>
        <dbReference type="ChEBI" id="CHEBI:58173"/>
        <dbReference type="ChEBI" id="CHEBI:456216"/>
        <dbReference type="EC" id="6.3.2.2"/>
    </reaction>
</comment>
<dbReference type="SUPFAM" id="SSF55931">
    <property type="entry name" value="Glutamine synthetase/guanido kinase"/>
    <property type="match status" value="1"/>
</dbReference>
<evidence type="ECO:0000256" key="8">
    <source>
        <dbReference type="HAMAP-Rule" id="MF_00578"/>
    </source>
</evidence>
<dbReference type="InterPro" id="IPR014746">
    <property type="entry name" value="Gln_synth/guanido_kin_cat_dom"/>
</dbReference>
<dbReference type="InterPro" id="IPR006334">
    <property type="entry name" value="Glut_cys_ligase"/>
</dbReference>
<evidence type="ECO:0000256" key="6">
    <source>
        <dbReference type="ARBA" id="ARBA00022840"/>
    </source>
</evidence>
<feature type="domain" description="Glutamate--cysteine ligase" evidence="10">
    <location>
        <begin position="18"/>
        <end position="406"/>
    </location>
</feature>
<comment type="pathway">
    <text evidence="1 8 9">Sulfur metabolism; glutathione biosynthesis; glutathione from L-cysteine and L-glutamate: step 1/2.</text>
</comment>